<dbReference type="InterPro" id="IPR042092">
    <property type="entry name" value="PsdUridine_s_RsuA/RluB/E/F_cat"/>
</dbReference>
<feature type="domain" description="RNA-binding S4" evidence="6">
    <location>
        <begin position="6"/>
        <end position="64"/>
    </location>
</feature>
<keyword evidence="3 5" id="KW-0413">Isomerase</keyword>
<dbReference type="GO" id="GO:0003723">
    <property type="term" value="F:RNA binding"/>
    <property type="evidence" value="ECO:0007669"/>
    <property type="project" value="UniProtKB-KW"/>
</dbReference>
<name>A0A2K9E2I5_9FIRM</name>
<dbReference type="NCBIfam" id="TIGR00093">
    <property type="entry name" value="pseudouridine synthase"/>
    <property type="match status" value="1"/>
</dbReference>
<dbReference type="Pfam" id="PF00849">
    <property type="entry name" value="PseudoU_synth_2"/>
    <property type="match status" value="1"/>
</dbReference>
<reference evidence="7 8" key="1">
    <citation type="submission" date="2017-12" db="EMBL/GenBank/DDBJ databases">
        <title>Complete genome sequence of Herbivorax saccincola GGR1, a novel Cellulosome-producing hydrolytic bacterium in a thermophilic biogas plant, established by Illumina and Nanopore MinION sequencing.</title>
        <authorList>
            <person name="Pechtl A."/>
            <person name="Ruckert C."/>
            <person name="Koeck D.E."/>
            <person name="Maus I."/>
            <person name="Winkler A."/>
            <person name="Kalinowski J."/>
            <person name="Puhler A."/>
            <person name="Schwarz W.W."/>
            <person name="Zverlov V.V."/>
            <person name="Schluter A."/>
            <person name="Liebl W."/>
        </authorList>
    </citation>
    <scope>NUCLEOTIDE SEQUENCE [LARGE SCALE GENOMIC DNA]</scope>
    <source>
        <strain evidence="8">SR1</strain>
    </source>
</reference>
<dbReference type="GO" id="GO:0000455">
    <property type="term" value="P:enzyme-directed rRNA pseudouridine synthesis"/>
    <property type="evidence" value="ECO:0007669"/>
    <property type="project" value="UniProtKB-ARBA"/>
</dbReference>
<dbReference type="InterPro" id="IPR050343">
    <property type="entry name" value="RsuA_PseudoU_synthase"/>
</dbReference>
<dbReference type="PANTHER" id="PTHR47683">
    <property type="entry name" value="PSEUDOURIDINE SYNTHASE FAMILY PROTEIN-RELATED"/>
    <property type="match status" value="1"/>
</dbReference>
<evidence type="ECO:0000313" key="7">
    <source>
        <dbReference type="EMBL" id="AUG57579.1"/>
    </source>
</evidence>
<dbReference type="Gene3D" id="3.30.70.580">
    <property type="entry name" value="Pseudouridine synthase I, catalytic domain, N-terminal subdomain"/>
    <property type="match status" value="1"/>
</dbReference>
<dbReference type="CDD" id="cd00165">
    <property type="entry name" value="S4"/>
    <property type="match status" value="1"/>
</dbReference>
<evidence type="ECO:0000256" key="3">
    <source>
        <dbReference type="ARBA" id="ARBA00023235"/>
    </source>
</evidence>
<gene>
    <name evidence="7" type="primary">rluB1</name>
    <name evidence="7" type="ORF">HVS_08355</name>
</gene>
<dbReference type="Proteomes" id="UP000233534">
    <property type="component" value="Chromosome"/>
</dbReference>
<evidence type="ECO:0000259" key="6">
    <source>
        <dbReference type="SMART" id="SM00363"/>
    </source>
</evidence>
<dbReference type="SUPFAM" id="SSF55120">
    <property type="entry name" value="Pseudouridine synthase"/>
    <property type="match status" value="1"/>
</dbReference>
<evidence type="ECO:0000256" key="2">
    <source>
        <dbReference type="ARBA" id="ARBA00022884"/>
    </source>
</evidence>
<dbReference type="InterPro" id="IPR020094">
    <property type="entry name" value="TruA/RsuA/RluB/E/F_N"/>
</dbReference>
<dbReference type="InterPro" id="IPR018496">
    <property type="entry name" value="PsdUridine_synth_RsuA/RluB_CS"/>
</dbReference>
<dbReference type="InterPro" id="IPR000748">
    <property type="entry name" value="PsdUridine_synth_RsuA/RluB/E/F"/>
</dbReference>
<dbReference type="Gene3D" id="3.10.290.10">
    <property type="entry name" value="RNA-binding S4 domain"/>
    <property type="match status" value="1"/>
</dbReference>
<evidence type="ECO:0000256" key="5">
    <source>
        <dbReference type="RuleBase" id="RU003887"/>
    </source>
</evidence>
<proteinExistence type="inferred from homology"/>
<dbReference type="InterPro" id="IPR002942">
    <property type="entry name" value="S4_RNA-bd"/>
</dbReference>
<dbReference type="Pfam" id="PF01479">
    <property type="entry name" value="S4"/>
    <property type="match status" value="1"/>
</dbReference>
<dbReference type="SUPFAM" id="SSF55174">
    <property type="entry name" value="Alpha-L RNA-binding motif"/>
    <property type="match status" value="1"/>
</dbReference>
<sequence>MKYKKIRLQKYLADCGVASRRKAEELILQGRISVNGTVVTELGTKVDYNDIVCFDGKRLKRKEDKVYILLNKPVGYVTTVKDQFQRPTVIDLVDVPERIFPVGRLDYDTSGLLILTNDGSLTYRLTHPKFKIKKVYRAVIKGIPSKEKIEKFEKGIEIEDYVTAPAKLKIIKSFKNTSTVEITIYEGKNRQVRKMCKNIGHPVLELKRVGFGHLSLGDLPEGKWRKLNKNEISKLLE</sequence>
<dbReference type="PANTHER" id="PTHR47683:SF2">
    <property type="entry name" value="RNA-BINDING S4 DOMAIN-CONTAINING PROTEIN"/>
    <property type="match status" value="1"/>
</dbReference>
<dbReference type="InterPro" id="IPR020103">
    <property type="entry name" value="PsdUridine_synth_cat_dom_sf"/>
</dbReference>
<dbReference type="EMBL" id="CP025197">
    <property type="protein sequence ID" value="AUG57579.1"/>
    <property type="molecule type" value="Genomic_DNA"/>
</dbReference>
<accession>A0A2K9E2I5</accession>
<dbReference type="GO" id="GO:0005829">
    <property type="term" value="C:cytosol"/>
    <property type="evidence" value="ECO:0007669"/>
    <property type="project" value="UniProtKB-ARBA"/>
</dbReference>
<protein>
    <recommendedName>
        <fullName evidence="5">Pseudouridine synthase</fullName>
        <ecNumber evidence="5">5.4.99.-</ecNumber>
    </recommendedName>
</protein>
<dbReference type="CDD" id="cd02870">
    <property type="entry name" value="PseudoU_synth_RsuA_like"/>
    <property type="match status" value="1"/>
</dbReference>
<dbReference type="SMART" id="SM00363">
    <property type="entry name" value="S4"/>
    <property type="match status" value="1"/>
</dbReference>
<dbReference type="Gene3D" id="3.30.70.1560">
    <property type="entry name" value="Alpha-L RNA-binding motif"/>
    <property type="match status" value="1"/>
</dbReference>
<evidence type="ECO:0000256" key="4">
    <source>
        <dbReference type="PROSITE-ProRule" id="PRU00182"/>
    </source>
</evidence>
<dbReference type="InterPro" id="IPR036986">
    <property type="entry name" value="S4_RNA-bd_sf"/>
</dbReference>
<dbReference type="KEGG" id="hsc:HVS_08355"/>
<evidence type="ECO:0000313" key="8">
    <source>
        <dbReference type="Proteomes" id="UP000233534"/>
    </source>
</evidence>
<evidence type="ECO:0000256" key="1">
    <source>
        <dbReference type="ARBA" id="ARBA00008348"/>
    </source>
</evidence>
<comment type="similarity">
    <text evidence="1 5">Belongs to the pseudouridine synthase RsuA family.</text>
</comment>
<keyword evidence="2 4" id="KW-0694">RNA-binding</keyword>
<dbReference type="PROSITE" id="PS50889">
    <property type="entry name" value="S4"/>
    <property type="match status" value="1"/>
</dbReference>
<dbReference type="FunFam" id="3.10.290.10:FF:000003">
    <property type="entry name" value="Pseudouridine synthase"/>
    <property type="match status" value="1"/>
</dbReference>
<dbReference type="PROSITE" id="PS01149">
    <property type="entry name" value="PSI_RSU"/>
    <property type="match status" value="1"/>
</dbReference>
<dbReference type="InterPro" id="IPR006145">
    <property type="entry name" value="PsdUridine_synth_RsuA/RluA"/>
</dbReference>
<dbReference type="RefSeq" id="WP_242971532.1">
    <property type="nucleotide sequence ID" value="NZ_CP025197.1"/>
</dbReference>
<dbReference type="EC" id="5.4.99.-" evidence="5"/>
<dbReference type="AlphaFoldDB" id="A0A2K9E2I5"/>
<keyword evidence="8" id="KW-1185">Reference proteome</keyword>
<dbReference type="FunFam" id="3.30.70.1560:FF:000001">
    <property type="entry name" value="Pseudouridine synthase"/>
    <property type="match status" value="1"/>
</dbReference>
<dbReference type="GO" id="GO:0120159">
    <property type="term" value="F:rRNA pseudouridine synthase activity"/>
    <property type="evidence" value="ECO:0007669"/>
    <property type="project" value="UniProtKB-ARBA"/>
</dbReference>
<organism evidence="7 8">
    <name type="scientific">Acetivibrio saccincola</name>
    <dbReference type="NCBI Taxonomy" id="1677857"/>
    <lineage>
        <taxon>Bacteria</taxon>
        <taxon>Bacillati</taxon>
        <taxon>Bacillota</taxon>
        <taxon>Clostridia</taxon>
        <taxon>Eubacteriales</taxon>
        <taxon>Oscillospiraceae</taxon>
        <taxon>Acetivibrio</taxon>
    </lineage>
</organism>